<sequence length="198" mass="21846">MAIWGMSSVANNDDVMDDSNPLSCFTLNRTQRLYGFGIWNNSCNNSGVRHFNKTLRRRKDEHGMEEMTNCQGTRGTNLDFVVGFLISILSTLSLATGQLALFAVFFTLGNIISMLSTTFLIGPGKQLKTMFAPVRMVASIVFLAMIVVTLIVAFTIQSSVLCLVLCIIQFLALFWYSASYIPYGRAAIKKVVGGCIEV</sequence>
<evidence type="ECO:0000256" key="5">
    <source>
        <dbReference type="ARBA" id="ARBA00022989"/>
    </source>
</evidence>
<evidence type="ECO:0000313" key="9">
    <source>
        <dbReference type="EMBL" id="KAF9155719.1"/>
    </source>
</evidence>
<dbReference type="PANTHER" id="PTHR23137:SF6">
    <property type="entry name" value="VESICLE TRANSPORT PROTEIN"/>
    <property type="match status" value="1"/>
</dbReference>
<evidence type="ECO:0000256" key="4">
    <source>
        <dbReference type="ARBA" id="ARBA00022927"/>
    </source>
</evidence>
<dbReference type="PANTHER" id="PTHR23137">
    <property type="entry name" value="VESICLE TRANSPORT PROTEIN-RELATED"/>
    <property type="match status" value="1"/>
</dbReference>
<feature type="transmembrane region" description="Helical" evidence="8">
    <location>
        <begin position="101"/>
        <end position="122"/>
    </location>
</feature>
<keyword evidence="6 8" id="KW-0472">Membrane</keyword>
<dbReference type="GO" id="GO:0016192">
    <property type="term" value="P:vesicle-mediated transport"/>
    <property type="evidence" value="ECO:0007669"/>
    <property type="project" value="InterPro"/>
</dbReference>
<name>A0A9P5S8B1_9FUNG</name>
<keyword evidence="5 8" id="KW-1133">Transmembrane helix</keyword>
<gene>
    <name evidence="9" type="ORF">BG015_008853</name>
</gene>
<proteinExistence type="inferred from homology"/>
<keyword evidence="2 8" id="KW-0813">Transport</keyword>
<comment type="caution">
    <text evidence="9">The sequence shown here is derived from an EMBL/GenBank/DDBJ whole genome shotgun (WGS) entry which is preliminary data.</text>
</comment>
<comment type="subcellular location">
    <subcellularLocation>
        <location evidence="8">Golgi apparatus membrane</location>
        <topology evidence="8">Multi-pass membrane protein</topology>
    </subcellularLocation>
    <subcellularLocation>
        <location evidence="1">Membrane</location>
        <topology evidence="1">Multi-pass membrane protein</topology>
    </subcellularLocation>
</comment>
<reference evidence="9" key="1">
    <citation type="journal article" date="2020" name="Fungal Divers.">
        <title>Resolving the Mortierellaceae phylogeny through synthesis of multi-gene phylogenetics and phylogenomics.</title>
        <authorList>
            <person name="Vandepol N."/>
            <person name="Liber J."/>
            <person name="Desiro A."/>
            <person name="Na H."/>
            <person name="Kennedy M."/>
            <person name="Barry K."/>
            <person name="Grigoriev I.V."/>
            <person name="Miller A.N."/>
            <person name="O'Donnell K."/>
            <person name="Stajich J.E."/>
            <person name="Bonito G."/>
        </authorList>
    </citation>
    <scope>NUCLEOTIDE SEQUENCE</scope>
    <source>
        <strain evidence="9">NRRL 6426</strain>
    </source>
</reference>
<organism evidence="9 10">
    <name type="scientific">Linnemannia schmuckeri</name>
    <dbReference type="NCBI Taxonomy" id="64567"/>
    <lineage>
        <taxon>Eukaryota</taxon>
        <taxon>Fungi</taxon>
        <taxon>Fungi incertae sedis</taxon>
        <taxon>Mucoromycota</taxon>
        <taxon>Mortierellomycotina</taxon>
        <taxon>Mortierellomycetes</taxon>
        <taxon>Mortierellales</taxon>
        <taxon>Mortierellaceae</taxon>
        <taxon>Linnemannia</taxon>
    </lineage>
</organism>
<feature type="transmembrane region" description="Helical" evidence="8">
    <location>
        <begin position="134"/>
        <end position="154"/>
    </location>
</feature>
<dbReference type="GO" id="GO:0000139">
    <property type="term" value="C:Golgi membrane"/>
    <property type="evidence" value="ECO:0007669"/>
    <property type="project" value="UniProtKB-SubCell"/>
</dbReference>
<feature type="transmembrane region" description="Helical" evidence="8">
    <location>
        <begin position="77"/>
        <end position="95"/>
    </location>
</feature>
<evidence type="ECO:0000256" key="6">
    <source>
        <dbReference type="ARBA" id="ARBA00023136"/>
    </source>
</evidence>
<evidence type="ECO:0000256" key="1">
    <source>
        <dbReference type="ARBA" id="ARBA00004141"/>
    </source>
</evidence>
<evidence type="ECO:0000256" key="7">
    <source>
        <dbReference type="ARBA" id="ARBA00025800"/>
    </source>
</evidence>
<dbReference type="Proteomes" id="UP000748756">
    <property type="component" value="Unassembled WGS sequence"/>
</dbReference>
<dbReference type="InterPro" id="IPR011691">
    <property type="entry name" value="Vesicle_transpt_SFT2"/>
</dbReference>
<dbReference type="EMBL" id="JAAAUQ010000054">
    <property type="protein sequence ID" value="KAF9155719.1"/>
    <property type="molecule type" value="Genomic_DNA"/>
</dbReference>
<dbReference type="GO" id="GO:0015031">
    <property type="term" value="P:protein transport"/>
    <property type="evidence" value="ECO:0007669"/>
    <property type="project" value="UniProtKB-KW"/>
</dbReference>
<evidence type="ECO:0000313" key="10">
    <source>
        <dbReference type="Proteomes" id="UP000748756"/>
    </source>
</evidence>
<keyword evidence="8" id="KW-0333">Golgi apparatus</keyword>
<keyword evidence="10" id="KW-1185">Reference proteome</keyword>
<feature type="transmembrane region" description="Helical" evidence="8">
    <location>
        <begin position="160"/>
        <end position="181"/>
    </location>
</feature>
<comment type="function">
    <text evidence="8">Nonessential protein required for the fusion of transport vesicles derived from the endocytic pathway with the Golgi complex.</text>
</comment>
<dbReference type="Pfam" id="PF04178">
    <property type="entry name" value="Got1"/>
    <property type="match status" value="1"/>
</dbReference>
<dbReference type="AlphaFoldDB" id="A0A9P5S8B1"/>
<dbReference type="InterPro" id="IPR007305">
    <property type="entry name" value="Vesicle_transpt_Got1/SFT2"/>
</dbReference>
<evidence type="ECO:0000256" key="3">
    <source>
        <dbReference type="ARBA" id="ARBA00022692"/>
    </source>
</evidence>
<comment type="similarity">
    <text evidence="7 8">Belongs to the SFT2 family.</text>
</comment>
<protein>
    <recommendedName>
        <fullName evidence="8">Protein transport protein SFT2</fullName>
    </recommendedName>
</protein>
<evidence type="ECO:0000256" key="8">
    <source>
        <dbReference type="RuleBase" id="RU363111"/>
    </source>
</evidence>
<accession>A0A9P5S8B1</accession>
<keyword evidence="3 8" id="KW-0812">Transmembrane</keyword>
<evidence type="ECO:0000256" key="2">
    <source>
        <dbReference type="ARBA" id="ARBA00022448"/>
    </source>
</evidence>
<keyword evidence="4 8" id="KW-0653">Protein transport</keyword>
<dbReference type="OrthoDB" id="73614at2759"/>